<sequence>MKNCSGISSDLERSMNMTSRIMTFEECLRNAEVIDSLDDKRRVKMFNLLTWNNDMLSNFIDRLDKITFKEEMEILIHEAKELQRNMKNFAEKFKKSIEVVKRDELQYEQMDDSLRNYLVSFAIRCREQLKQENSEIEAKMILENLKKRKEIND</sequence>
<name>H1PWF2_9FUSO</name>
<keyword evidence="1" id="KW-0175">Coiled coil</keyword>
<dbReference type="RefSeq" id="WP_008698538.1">
    <property type="nucleotide sequence ID" value="NZ_KE161009.1"/>
</dbReference>
<dbReference type="EMBL" id="AGWJ02000022">
    <property type="protein sequence ID" value="EHO79483.1"/>
    <property type="molecule type" value="Genomic_DNA"/>
</dbReference>
<accession>H1PWF2</accession>
<dbReference type="Proteomes" id="UP000003233">
    <property type="component" value="Unassembled WGS sequence"/>
</dbReference>
<proteinExistence type="predicted"/>
<reference evidence="2 3" key="1">
    <citation type="submission" date="2012-07" db="EMBL/GenBank/DDBJ databases">
        <title>The Genome Sequence of Fusobacterium ulcerans 12_1B.</title>
        <authorList>
            <consortium name="The Broad Institute Genome Sequencing Platform"/>
            <person name="Earl A."/>
            <person name="Ward D."/>
            <person name="Feldgarden M."/>
            <person name="Gevers D."/>
            <person name="Strauss J."/>
            <person name="Ambrose C.E."/>
            <person name="Allen-Vercoe E."/>
            <person name="Walker B."/>
            <person name="Young S.K."/>
            <person name="Zeng Q."/>
            <person name="Gargeya S."/>
            <person name="Fitzgerald M."/>
            <person name="Haas B."/>
            <person name="Abouelleil A."/>
            <person name="Alvarado L."/>
            <person name="Arachchi H.M."/>
            <person name="Berlin A.M."/>
            <person name="Chapman S.B."/>
            <person name="Goldberg J."/>
            <person name="Griggs A."/>
            <person name="Gujja S."/>
            <person name="Hansen M."/>
            <person name="Howarth C."/>
            <person name="Imamovic A."/>
            <person name="Larimer J."/>
            <person name="McCowen C."/>
            <person name="Montmayeur A."/>
            <person name="Murphy C."/>
            <person name="Neiman D."/>
            <person name="Pearson M."/>
            <person name="Priest M."/>
            <person name="Roberts A."/>
            <person name="Saif S."/>
            <person name="Shea T."/>
            <person name="Sisk P."/>
            <person name="Sykes S."/>
            <person name="Wortman J."/>
            <person name="Nusbaum C."/>
            <person name="Birren B."/>
        </authorList>
    </citation>
    <scope>NUCLEOTIDE SEQUENCE [LARGE SCALE GENOMIC DNA]</scope>
    <source>
        <strain evidence="2 3">12_1B</strain>
    </source>
</reference>
<feature type="coiled-coil region" evidence="1">
    <location>
        <begin position="65"/>
        <end position="92"/>
    </location>
</feature>
<evidence type="ECO:0000313" key="2">
    <source>
        <dbReference type="EMBL" id="EHO79483.1"/>
    </source>
</evidence>
<evidence type="ECO:0000313" key="3">
    <source>
        <dbReference type="Proteomes" id="UP000003233"/>
    </source>
</evidence>
<evidence type="ECO:0000256" key="1">
    <source>
        <dbReference type="SAM" id="Coils"/>
    </source>
</evidence>
<comment type="caution">
    <text evidence="2">The sequence shown here is derived from an EMBL/GenBank/DDBJ whole genome shotgun (WGS) entry which is preliminary data.</text>
</comment>
<protein>
    <submittedName>
        <fullName evidence="2">Uncharacterized protein</fullName>
    </submittedName>
</protein>
<gene>
    <name evidence="2" type="ORF">HMPREF0402_02745</name>
</gene>
<dbReference type="HOGENOM" id="CLU_1710629_0_0_0"/>
<organism evidence="2 3">
    <name type="scientific">Fusobacterium ulcerans 12-1B</name>
    <dbReference type="NCBI Taxonomy" id="457404"/>
    <lineage>
        <taxon>Bacteria</taxon>
        <taxon>Fusobacteriati</taxon>
        <taxon>Fusobacteriota</taxon>
        <taxon>Fusobacteriia</taxon>
        <taxon>Fusobacteriales</taxon>
        <taxon>Fusobacteriaceae</taxon>
        <taxon>Fusobacterium</taxon>
    </lineage>
</organism>
<dbReference type="PATRIC" id="fig|457404.5.peg.2412"/>
<dbReference type="AlphaFoldDB" id="H1PWF2"/>
<keyword evidence="3" id="KW-1185">Reference proteome</keyword>
<dbReference type="BioCyc" id="FSP457404-HMP:GTSQ-2771-MONOMER"/>